<dbReference type="HOGENOM" id="CLU_067322_4_2_9"/>
<evidence type="ECO:0008006" key="2">
    <source>
        <dbReference type="Google" id="ProtNLM"/>
    </source>
</evidence>
<reference evidence="1" key="2">
    <citation type="submission" date="2014-01" db="EMBL/GenBank/DDBJ databases">
        <authorList>
            <person name="Aslett M."/>
        </authorList>
    </citation>
    <scope>NUCLEOTIDE SEQUENCE [LARGE SCALE GENOMIC DNA]</scope>
    <source>
        <strain evidence="1">DB27</strain>
    </source>
</reference>
<name>W8YML7_BACTU</name>
<organism evidence="1">
    <name type="scientific">Bacillus thuringiensis DB27</name>
    <dbReference type="NCBI Taxonomy" id="1431339"/>
    <lineage>
        <taxon>Bacteria</taxon>
        <taxon>Bacillati</taxon>
        <taxon>Bacillota</taxon>
        <taxon>Bacilli</taxon>
        <taxon>Bacillales</taxon>
        <taxon>Bacillaceae</taxon>
        <taxon>Bacillus</taxon>
        <taxon>Bacillus cereus group</taxon>
    </lineage>
</organism>
<protein>
    <recommendedName>
        <fullName evidence="2">Transposase</fullName>
    </recommendedName>
</protein>
<evidence type="ECO:0000313" key="1">
    <source>
        <dbReference type="EMBL" id="CDN39666.1"/>
    </source>
</evidence>
<sequence length="59" mass="6945">MKYFKEKQFKQDIILVTIGYYCRFSLSYRDVSEIFKGHGISVHPTTVIHGVHEHGNLIY</sequence>
<dbReference type="AlphaFoldDB" id="W8YML7"/>
<dbReference type="EMBL" id="HG810024">
    <property type="protein sequence ID" value="CDN39666.1"/>
    <property type="molecule type" value="Genomic_DNA"/>
</dbReference>
<proteinExistence type="predicted"/>
<accession>W8YML7</accession>
<dbReference type="Proteomes" id="UP000030682">
    <property type="component" value="Unassembled WGS sequence"/>
</dbReference>
<gene>
    <name evidence="1" type="ORF">BTDB27_p000329</name>
</gene>
<reference evidence="1" key="1">
    <citation type="submission" date="2014-01" db="EMBL/GenBank/DDBJ databases">
        <title>Draft genome sequence of highly nematicidal Bacillus thuringiensis DB27.</title>
        <authorList>
            <person name="Iatsenko I."/>
            <person name="Pickard D."/>
            <person name="Corton C."/>
            <person name="Dougan G."/>
            <person name="Sommer R.J."/>
        </authorList>
    </citation>
    <scope>NUCLEOTIDE SEQUENCE [LARGE SCALE GENOMIC DNA]</scope>
    <source>
        <strain evidence="1">DB27</strain>
    </source>
</reference>